<feature type="transmembrane region" description="Helical" evidence="7">
    <location>
        <begin position="357"/>
        <end position="379"/>
    </location>
</feature>
<accession>A0A848CE20</accession>
<dbReference type="InterPro" id="IPR003838">
    <property type="entry name" value="ABC3_permease_C"/>
</dbReference>
<evidence type="ECO:0000313" key="10">
    <source>
        <dbReference type="EMBL" id="NME51854.1"/>
    </source>
</evidence>
<dbReference type="GO" id="GO:0022857">
    <property type="term" value="F:transmembrane transporter activity"/>
    <property type="evidence" value="ECO:0007669"/>
    <property type="project" value="TreeGrafter"/>
</dbReference>
<keyword evidence="4 7" id="KW-1133">Transmembrane helix</keyword>
<dbReference type="PANTHER" id="PTHR30572:SF4">
    <property type="entry name" value="ABC TRANSPORTER PERMEASE YTRF"/>
    <property type="match status" value="1"/>
</dbReference>
<protein>
    <submittedName>
        <fullName evidence="10">ABC transporter permease</fullName>
    </submittedName>
</protein>
<keyword evidence="5 7" id="KW-0472">Membrane</keyword>
<feature type="transmembrane region" description="Helical" evidence="7">
    <location>
        <begin position="21"/>
        <end position="40"/>
    </location>
</feature>
<feature type="transmembrane region" description="Helical" evidence="7">
    <location>
        <begin position="270"/>
        <end position="295"/>
    </location>
</feature>
<dbReference type="RefSeq" id="WP_168935267.1">
    <property type="nucleotide sequence ID" value="NZ_CAJKKT010000021.1"/>
</dbReference>
<dbReference type="InterPro" id="IPR025857">
    <property type="entry name" value="MacB_PCD"/>
</dbReference>
<dbReference type="EMBL" id="JABAFY010000012">
    <property type="protein sequence ID" value="NME51854.1"/>
    <property type="molecule type" value="Genomic_DNA"/>
</dbReference>
<name>A0A848CE20_9BACT</name>
<feature type="domain" description="MacB-like periplasmic core" evidence="9">
    <location>
        <begin position="23"/>
        <end position="237"/>
    </location>
</feature>
<evidence type="ECO:0000256" key="4">
    <source>
        <dbReference type="ARBA" id="ARBA00022989"/>
    </source>
</evidence>
<proteinExistence type="inferred from homology"/>
<comment type="subcellular location">
    <subcellularLocation>
        <location evidence="1">Cell membrane</location>
        <topology evidence="1">Multi-pass membrane protein</topology>
    </subcellularLocation>
</comment>
<organism evidence="10 11">
    <name type="scientific">Desulfovibrio piger</name>
    <dbReference type="NCBI Taxonomy" id="901"/>
    <lineage>
        <taxon>Bacteria</taxon>
        <taxon>Pseudomonadati</taxon>
        <taxon>Thermodesulfobacteriota</taxon>
        <taxon>Desulfovibrionia</taxon>
        <taxon>Desulfovibrionales</taxon>
        <taxon>Desulfovibrionaceae</taxon>
        <taxon>Desulfovibrio</taxon>
    </lineage>
</organism>
<dbReference type="AlphaFoldDB" id="A0A848CE20"/>
<feature type="domain" description="ABC3 transporter permease C-terminal" evidence="8">
    <location>
        <begin position="276"/>
        <end position="388"/>
    </location>
</feature>
<evidence type="ECO:0000256" key="3">
    <source>
        <dbReference type="ARBA" id="ARBA00022692"/>
    </source>
</evidence>
<evidence type="ECO:0000256" key="6">
    <source>
        <dbReference type="ARBA" id="ARBA00038076"/>
    </source>
</evidence>
<evidence type="ECO:0000256" key="2">
    <source>
        <dbReference type="ARBA" id="ARBA00022475"/>
    </source>
</evidence>
<evidence type="ECO:0000313" key="11">
    <source>
        <dbReference type="Proteomes" id="UP000522333"/>
    </source>
</evidence>
<dbReference type="GO" id="GO:0005886">
    <property type="term" value="C:plasma membrane"/>
    <property type="evidence" value="ECO:0007669"/>
    <property type="project" value="UniProtKB-SubCell"/>
</dbReference>
<dbReference type="Pfam" id="PF02687">
    <property type="entry name" value="FtsX"/>
    <property type="match status" value="1"/>
</dbReference>
<keyword evidence="2" id="KW-1003">Cell membrane</keyword>
<dbReference type="PANTHER" id="PTHR30572">
    <property type="entry name" value="MEMBRANE COMPONENT OF TRANSPORTER-RELATED"/>
    <property type="match status" value="1"/>
</dbReference>
<evidence type="ECO:0000256" key="1">
    <source>
        <dbReference type="ARBA" id="ARBA00004651"/>
    </source>
</evidence>
<evidence type="ECO:0000256" key="7">
    <source>
        <dbReference type="SAM" id="Phobius"/>
    </source>
</evidence>
<gene>
    <name evidence="10" type="ORF">HF854_04780</name>
</gene>
<comment type="caution">
    <text evidence="10">The sequence shown here is derived from an EMBL/GenBank/DDBJ whole genome shotgun (WGS) entry which is preliminary data.</text>
</comment>
<reference evidence="10 11" key="1">
    <citation type="submission" date="2020-04" db="EMBL/GenBank/DDBJ databases">
        <authorList>
            <person name="Hitch T.C.A."/>
            <person name="Wylensek D."/>
            <person name="Clavel T."/>
        </authorList>
    </citation>
    <scope>NUCLEOTIDE SEQUENCE [LARGE SCALE GENOMIC DNA]</scope>
    <source>
        <strain evidence="10 11">PG-251-APC-1</strain>
    </source>
</reference>
<dbReference type="Pfam" id="PF12704">
    <property type="entry name" value="MacB_PCD"/>
    <property type="match status" value="1"/>
</dbReference>
<dbReference type="InterPro" id="IPR050250">
    <property type="entry name" value="Macrolide_Exporter_MacB"/>
</dbReference>
<evidence type="ECO:0000256" key="5">
    <source>
        <dbReference type="ARBA" id="ARBA00023136"/>
    </source>
</evidence>
<comment type="similarity">
    <text evidence="6">Belongs to the ABC-4 integral membrane protein family.</text>
</comment>
<keyword evidence="3 7" id="KW-0812">Transmembrane</keyword>
<dbReference type="Proteomes" id="UP000522333">
    <property type="component" value="Unassembled WGS sequence"/>
</dbReference>
<evidence type="ECO:0000259" key="8">
    <source>
        <dbReference type="Pfam" id="PF02687"/>
    </source>
</evidence>
<sequence>MIAMSDLFRVSLRQVVRQRGFGVILSIALGIMAFIALSVLGQEIRYKVGQDMVLMGGVNIIRVYMDDAQYPGQPRRDFSPRTVEALRKIPGVGMISENVRQGITFSLRASGERTLGVHFIGVDQYFATTYSLELVAGRMMSEEDVRGHRRICMLGREAATNLYGDPAQAVGKLLFLGKDVVEVVGVVTGVMLGEWNQGGFLPTTVMEDRNWGSGKITRLFVRAIGWEDVAPVVRQIPSVVRANQDAPYLVIATQDDQLDRIKTTFMWVEALLWLGIVASLMLGGFGIWYGTFAAVRARTREVGLKKAMGGSDKDILAQFLAEALCKSVAGGLLGILVGTLSVEIGAWSLGTSISYPLLAASSAGSILFSAIIGVAGGLYPAIQASRMDVVSALRFE</sequence>
<evidence type="ECO:0000259" key="9">
    <source>
        <dbReference type="Pfam" id="PF12704"/>
    </source>
</evidence>